<evidence type="ECO:0000313" key="7">
    <source>
        <dbReference type="Proteomes" id="UP000251186"/>
    </source>
</evidence>
<evidence type="ECO:0000256" key="1">
    <source>
        <dbReference type="ARBA" id="ARBA00007174"/>
    </source>
</evidence>
<sequence length="183" mass="19713">MNEGRAGVEPLARPSYLQSMTDLAQTSESLCSPSGYDLTPPNAEERVRLEADLNPEEKRVLLSHGTEAPFCGTLLGEKRAGVFCCRECGLPLFKSGTKFESGTGWPSFTQPVDEAHVHAIRDTSYGMIRIETQCARCGSHQGHVFSDGPPPTGNRYCINSVALSFVAEGEALPDPLNRGDGIA</sequence>
<dbReference type="PANTHER" id="PTHR10173">
    <property type="entry name" value="METHIONINE SULFOXIDE REDUCTASE"/>
    <property type="match status" value="1"/>
</dbReference>
<dbReference type="GO" id="GO:0006979">
    <property type="term" value="P:response to oxidative stress"/>
    <property type="evidence" value="ECO:0007669"/>
    <property type="project" value="InterPro"/>
</dbReference>
<comment type="catalytic activity">
    <reaction evidence="4">
        <text>L-methionyl-[protein] + [thioredoxin]-disulfide + H2O = L-methionyl-(R)-S-oxide-[protein] + [thioredoxin]-dithiol</text>
        <dbReference type="Rhea" id="RHEA:24164"/>
        <dbReference type="Rhea" id="RHEA-COMP:10698"/>
        <dbReference type="Rhea" id="RHEA-COMP:10700"/>
        <dbReference type="Rhea" id="RHEA-COMP:12313"/>
        <dbReference type="Rhea" id="RHEA-COMP:12314"/>
        <dbReference type="ChEBI" id="CHEBI:15377"/>
        <dbReference type="ChEBI" id="CHEBI:16044"/>
        <dbReference type="ChEBI" id="CHEBI:29950"/>
        <dbReference type="ChEBI" id="CHEBI:45764"/>
        <dbReference type="ChEBI" id="CHEBI:50058"/>
        <dbReference type="EC" id="1.8.4.12"/>
    </reaction>
</comment>
<dbReference type="PANTHER" id="PTHR10173:SF52">
    <property type="entry name" value="METHIONINE-R-SULFOXIDE REDUCTASE B1"/>
    <property type="match status" value="1"/>
</dbReference>
<gene>
    <name evidence="6" type="primary">msrB_1</name>
    <name evidence="6" type="ORF">NCTC11166_00712</name>
</gene>
<dbReference type="InterPro" id="IPR011057">
    <property type="entry name" value="Mss4-like_sf"/>
</dbReference>
<evidence type="ECO:0000256" key="2">
    <source>
        <dbReference type="ARBA" id="ARBA00012499"/>
    </source>
</evidence>
<protein>
    <recommendedName>
        <fullName evidence="2">peptide-methionine (R)-S-oxide reductase</fullName>
        <ecNumber evidence="2">1.8.4.12</ecNumber>
    </recommendedName>
</protein>
<dbReference type="EC" id="1.8.4.12" evidence="2"/>
<comment type="similarity">
    <text evidence="1">Belongs to the MsrB Met sulfoxide reductase family.</text>
</comment>
<dbReference type="Gene3D" id="2.170.150.20">
    <property type="entry name" value="Peptide methionine sulfoxide reductase"/>
    <property type="match status" value="1"/>
</dbReference>
<dbReference type="PROSITE" id="PS51790">
    <property type="entry name" value="MSRB"/>
    <property type="match status" value="1"/>
</dbReference>
<evidence type="ECO:0000313" key="6">
    <source>
        <dbReference type="EMBL" id="SPU52386.1"/>
    </source>
</evidence>
<organism evidence="6 7">
    <name type="scientific">Brevundimonas vesicularis</name>
    <name type="common">Pseudomonas vesicularis</name>
    <dbReference type="NCBI Taxonomy" id="41276"/>
    <lineage>
        <taxon>Bacteria</taxon>
        <taxon>Pseudomonadati</taxon>
        <taxon>Pseudomonadota</taxon>
        <taxon>Alphaproteobacteria</taxon>
        <taxon>Caulobacterales</taxon>
        <taxon>Caulobacteraceae</taxon>
        <taxon>Brevundimonas</taxon>
    </lineage>
</organism>
<evidence type="ECO:0000259" key="5">
    <source>
        <dbReference type="PROSITE" id="PS51790"/>
    </source>
</evidence>
<feature type="domain" description="MsrB" evidence="5">
    <location>
        <begin position="46"/>
        <end position="168"/>
    </location>
</feature>
<dbReference type="AlphaFoldDB" id="A0A2X1D0Y7"/>
<dbReference type="EMBL" id="UAQP01000005">
    <property type="protein sequence ID" value="SPU52386.1"/>
    <property type="molecule type" value="Genomic_DNA"/>
</dbReference>
<dbReference type="Pfam" id="PF01641">
    <property type="entry name" value="SelR"/>
    <property type="match status" value="1"/>
</dbReference>
<dbReference type="NCBIfam" id="TIGR00357">
    <property type="entry name" value="peptide-methionine (R)-S-oxide reductase MsrB"/>
    <property type="match status" value="1"/>
</dbReference>
<keyword evidence="3 6" id="KW-0560">Oxidoreductase</keyword>
<accession>A0A2X1D0Y7</accession>
<name>A0A2X1D0Y7_BREVE</name>
<dbReference type="InterPro" id="IPR028427">
    <property type="entry name" value="Met_Sox_Rdtase_MsrB"/>
</dbReference>
<reference evidence="6 7" key="1">
    <citation type="submission" date="2018-06" db="EMBL/GenBank/DDBJ databases">
        <authorList>
            <consortium name="Pathogen Informatics"/>
            <person name="Doyle S."/>
        </authorList>
    </citation>
    <scope>NUCLEOTIDE SEQUENCE [LARGE SCALE GENOMIC DNA]</scope>
    <source>
        <strain evidence="6 7">NCTC11166</strain>
    </source>
</reference>
<proteinExistence type="inferred from homology"/>
<dbReference type="GO" id="GO:0033743">
    <property type="term" value="F:peptide-methionine (R)-S-oxide reductase activity"/>
    <property type="evidence" value="ECO:0007669"/>
    <property type="project" value="UniProtKB-EC"/>
</dbReference>
<dbReference type="GO" id="GO:0030091">
    <property type="term" value="P:protein repair"/>
    <property type="evidence" value="ECO:0007669"/>
    <property type="project" value="InterPro"/>
</dbReference>
<evidence type="ECO:0000256" key="4">
    <source>
        <dbReference type="ARBA" id="ARBA00048488"/>
    </source>
</evidence>
<dbReference type="GO" id="GO:0005737">
    <property type="term" value="C:cytoplasm"/>
    <property type="evidence" value="ECO:0007669"/>
    <property type="project" value="TreeGrafter"/>
</dbReference>
<dbReference type="InterPro" id="IPR002579">
    <property type="entry name" value="Met_Sox_Rdtase_MsrB_dom"/>
</dbReference>
<dbReference type="SUPFAM" id="SSF51316">
    <property type="entry name" value="Mss4-like"/>
    <property type="match status" value="1"/>
</dbReference>
<evidence type="ECO:0000256" key="3">
    <source>
        <dbReference type="ARBA" id="ARBA00023002"/>
    </source>
</evidence>
<dbReference type="Proteomes" id="UP000251186">
    <property type="component" value="Unassembled WGS sequence"/>
</dbReference>